<proteinExistence type="predicted"/>
<dbReference type="SUPFAM" id="SSF49764">
    <property type="entry name" value="HSP20-like chaperones"/>
    <property type="match status" value="1"/>
</dbReference>
<dbReference type="GO" id="GO:0005509">
    <property type="term" value="F:calcium ion binding"/>
    <property type="evidence" value="ECO:0007669"/>
    <property type="project" value="Ensembl"/>
</dbReference>
<dbReference type="InterPro" id="IPR007052">
    <property type="entry name" value="CS_dom"/>
</dbReference>
<dbReference type="Gene3D" id="4.10.1130.20">
    <property type="match status" value="1"/>
</dbReference>
<feature type="domain" description="CS" evidence="5">
    <location>
        <begin position="54"/>
        <end position="143"/>
    </location>
</feature>
<dbReference type="InterPro" id="IPR008978">
    <property type="entry name" value="HSP20-like_chaperone"/>
</dbReference>
<evidence type="ECO:0000259" key="5">
    <source>
        <dbReference type="PROSITE" id="PS51203"/>
    </source>
</evidence>
<reference evidence="7" key="2">
    <citation type="submission" date="2025-09" db="UniProtKB">
        <authorList>
            <consortium name="Ensembl"/>
        </authorList>
    </citation>
    <scope>IDENTIFICATION</scope>
</reference>
<evidence type="ECO:0000256" key="4">
    <source>
        <dbReference type="SAM" id="MobiDB-lite"/>
    </source>
</evidence>
<feature type="domain" description="CHORD" evidence="6">
    <location>
        <begin position="1"/>
        <end position="44"/>
    </location>
</feature>
<dbReference type="AlphaFoldDB" id="A0A8D0L2L9"/>
<sequence>MEACIFHPGVPVFHEGMKSWSCCGMKTTDFTDFLEQQGCSPGKHTWVKQQDKKVASCRQDWHQTSNQVVVTIYAKNPLPALCSVKANRTVLDVHVAFEGDKVFQAEPELWGVIDVEKSFVSMMPSKVEITLRKAGPVIWGRLEHLPSQPLREQLETETVESDGAGGAPPGEELDDSLSWSEEEDEAWEEGAESK</sequence>
<dbReference type="Pfam" id="PF04968">
    <property type="entry name" value="CHORD"/>
    <property type="match status" value="1"/>
</dbReference>
<dbReference type="GeneTree" id="ENSGT00940000159429"/>
<feature type="region of interest" description="Disordered" evidence="4">
    <location>
        <begin position="149"/>
        <end position="194"/>
    </location>
</feature>
<feature type="compositionally biased region" description="Acidic residues" evidence="4">
    <location>
        <begin position="171"/>
        <end position="194"/>
    </location>
</feature>
<dbReference type="Proteomes" id="UP000694392">
    <property type="component" value="Unplaced"/>
</dbReference>
<dbReference type="InterPro" id="IPR007051">
    <property type="entry name" value="CHORD_dom"/>
</dbReference>
<dbReference type="GO" id="GO:0030018">
    <property type="term" value="C:Z disc"/>
    <property type="evidence" value="ECO:0007669"/>
    <property type="project" value="Ensembl"/>
</dbReference>
<dbReference type="PANTHER" id="PTHR46983">
    <property type="entry name" value="CYSTEINE AND HISTIDINE-RICH DOMAIN-CONTAINING PROTEIN 1"/>
    <property type="match status" value="1"/>
</dbReference>
<keyword evidence="1" id="KW-0479">Metal-binding</keyword>
<dbReference type="PROSITE" id="PS51401">
    <property type="entry name" value="CHORD"/>
    <property type="match status" value="1"/>
</dbReference>
<reference evidence="7" key="1">
    <citation type="submission" date="2025-08" db="UniProtKB">
        <authorList>
            <consortium name="Ensembl"/>
        </authorList>
    </citation>
    <scope>IDENTIFICATION</scope>
</reference>
<name>A0A8D0L2L9_SPHPU</name>
<evidence type="ECO:0000259" key="6">
    <source>
        <dbReference type="PROSITE" id="PS51401"/>
    </source>
</evidence>
<dbReference type="Gene3D" id="2.60.40.790">
    <property type="match status" value="1"/>
</dbReference>
<keyword evidence="2" id="KW-0677">Repeat</keyword>
<evidence type="ECO:0000313" key="7">
    <source>
        <dbReference type="Ensembl" id="ENSSPUP00000004130.1"/>
    </source>
</evidence>
<keyword evidence="8" id="KW-1185">Reference proteome</keyword>
<evidence type="ECO:0000256" key="1">
    <source>
        <dbReference type="ARBA" id="ARBA00022723"/>
    </source>
</evidence>
<gene>
    <name evidence="7" type="primary">ITGB1BP2</name>
</gene>
<dbReference type="Pfam" id="PF04969">
    <property type="entry name" value="CS"/>
    <property type="match status" value="1"/>
</dbReference>
<evidence type="ECO:0000313" key="8">
    <source>
        <dbReference type="Proteomes" id="UP000694392"/>
    </source>
</evidence>
<protein>
    <submittedName>
        <fullName evidence="7">Integrin subunit beta 1 binding protein 2</fullName>
    </submittedName>
</protein>
<dbReference type="OMA" id="DFLSIVX"/>
<dbReference type="GO" id="GO:0008270">
    <property type="term" value="F:zinc ion binding"/>
    <property type="evidence" value="ECO:0007669"/>
    <property type="project" value="Ensembl"/>
</dbReference>
<evidence type="ECO:0000256" key="2">
    <source>
        <dbReference type="ARBA" id="ARBA00022737"/>
    </source>
</evidence>
<keyword evidence="3" id="KW-0862">Zinc</keyword>
<evidence type="ECO:0000256" key="3">
    <source>
        <dbReference type="ARBA" id="ARBA00022833"/>
    </source>
</evidence>
<organism evidence="7 8">
    <name type="scientific">Sphenodon punctatus</name>
    <name type="common">Tuatara</name>
    <name type="synonym">Hatteria punctata</name>
    <dbReference type="NCBI Taxonomy" id="8508"/>
    <lineage>
        <taxon>Eukaryota</taxon>
        <taxon>Metazoa</taxon>
        <taxon>Chordata</taxon>
        <taxon>Craniata</taxon>
        <taxon>Vertebrata</taxon>
        <taxon>Euteleostomi</taxon>
        <taxon>Lepidosauria</taxon>
        <taxon>Sphenodontia</taxon>
        <taxon>Sphenodontidae</taxon>
        <taxon>Sphenodon</taxon>
    </lineage>
</organism>
<accession>A0A8D0L2L9</accession>
<dbReference type="InterPro" id="IPR039790">
    <property type="entry name" value="CHRD1"/>
</dbReference>
<dbReference type="CDD" id="cd06488">
    <property type="entry name" value="p23_melusin_like"/>
    <property type="match status" value="1"/>
</dbReference>
<dbReference type="PANTHER" id="PTHR46983:SF2">
    <property type="entry name" value="INTEGRIN SUBUNIT BETA 1 BINDING PROTEIN 2"/>
    <property type="match status" value="1"/>
</dbReference>
<dbReference type="PROSITE" id="PS51203">
    <property type="entry name" value="CS"/>
    <property type="match status" value="1"/>
</dbReference>
<dbReference type="Ensembl" id="ENSSPUT00000004390.1">
    <property type="protein sequence ID" value="ENSSPUP00000004130.1"/>
    <property type="gene ID" value="ENSSPUG00000003194.1"/>
</dbReference>